<evidence type="ECO:0000256" key="2">
    <source>
        <dbReference type="SAM" id="SignalP"/>
    </source>
</evidence>
<evidence type="ECO:0000256" key="1">
    <source>
        <dbReference type="SAM" id="MobiDB-lite"/>
    </source>
</evidence>
<evidence type="ECO:0000313" key="4">
    <source>
        <dbReference type="Proteomes" id="UP001142055"/>
    </source>
</evidence>
<feature type="compositionally biased region" description="Basic and acidic residues" evidence="1">
    <location>
        <begin position="88"/>
        <end position="106"/>
    </location>
</feature>
<comment type="caution">
    <text evidence="3">The sequence shown here is derived from an EMBL/GenBank/DDBJ whole genome shotgun (WGS) entry which is preliminary data.</text>
</comment>
<evidence type="ECO:0000313" key="3">
    <source>
        <dbReference type="EMBL" id="KAJ6220388.1"/>
    </source>
</evidence>
<accession>A0A9Q0RLJ2</accession>
<keyword evidence="4" id="KW-1185">Reference proteome</keyword>
<sequence>MTSYSLISFGLLVLACVALSTDDDEYEMVQIYDDYHQPIGKPVKRRIKKDSYEINVDEMEMDFNDEMIDDMNQADGYDSDDHFDDETYVDKDEDKYDDNDGYKNEDKDDGEGSIDEPIDEKDEKTKRKREPSSTKPRPTSSPSGRLKEPVIIEPTESPILDPPTTIGDDHRNLMVKVYRGPTQEVNQKPFASWGYFIKYPNDDNAMSRTNNSNNNTTNNKS</sequence>
<dbReference type="AlphaFoldDB" id="A0A9Q0RLJ2"/>
<feature type="region of interest" description="Disordered" evidence="1">
    <location>
        <begin position="201"/>
        <end position="221"/>
    </location>
</feature>
<keyword evidence="2" id="KW-0732">Signal</keyword>
<name>A0A9Q0RLJ2_BLOTA</name>
<feature type="chain" id="PRO_5040510885" evidence="2">
    <location>
        <begin position="21"/>
        <end position="221"/>
    </location>
</feature>
<organism evidence="3 4">
    <name type="scientific">Blomia tropicalis</name>
    <name type="common">Mite</name>
    <dbReference type="NCBI Taxonomy" id="40697"/>
    <lineage>
        <taxon>Eukaryota</taxon>
        <taxon>Metazoa</taxon>
        <taxon>Ecdysozoa</taxon>
        <taxon>Arthropoda</taxon>
        <taxon>Chelicerata</taxon>
        <taxon>Arachnida</taxon>
        <taxon>Acari</taxon>
        <taxon>Acariformes</taxon>
        <taxon>Sarcoptiformes</taxon>
        <taxon>Astigmata</taxon>
        <taxon>Glycyphagoidea</taxon>
        <taxon>Echimyopodidae</taxon>
        <taxon>Blomia</taxon>
    </lineage>
</organism>
<reference evidence="3" key="1">
    <citation type="submission" date="2022-12" db="EMBL/GenBank/DDBJ databases">
        <title>Genome assemblies of Blomia tropicalis.</title>
        <authorList>
            <person name="Cui Y."/>
        </authorList>
    </citation>
    <scope>NUCLEOTIDE SEQUENCE</scope>
    <source>
        <tissue evidence="3">Adult mites</tissue>
    </source>
</reference>
<feature type="compositionally biased region" description="Low complexity" evidence="1">
    <location>
        <begin position="209"/>
        <end position="221"/>
    </location>
</feature>
<feature type="compositionally biased region" description="Acidic residues" evidence="1">
    <location>
        <begin position="77"/>
        <end position="87"/>
    </location>
</feature>
<protein>
    <submittedName>
        <fullName evidence="3">Uncharacterized protein</fullName>
    </submittedName>
</protein>
<feature type="compositionally biased region" description="Acidic residues" evidence="1">
    <location>
        <begin position="107"/>
        <end position="120"/>
    </location>
</feature>
<feature type="region of interest" description="Disordered" evidence="1">
    <location>
        <begin position="70"/>
        <end position="169"/>
    </location>
</feature>
<feature type="compositionally biased region" description="Low complexity" evidence="1">
    <location>
        <begin position="133"/>
        <end position="143"/>
    </location>
</feature>
<dbReference type="Proteomes" id="UP001142055">
    <property type="component" value="Chromosome 2"/>
</dbReference>
<proteinExistence type="predicted"/>
<dbReference type="OrthoDB" id="6516830at2759"/>
<gene>
    <name evidence="3" type="ORF">RDWZM_006200</name>
</gene>
<feature type="signal peptide" evidence="2">
    <location>
        <begin position="1"/>
        <end position="20"/>
    </location>
</feature>
<dbReference type="EMBL" id="JAPWDV010000002">
    <property type="protein sequence ID" value="KAJ6220388.1"/>
    <property type="molecule type" value="Genomic_DNA"/>
</dbReference>